<feature type="region of interest" description="Disordered" evidence="2">
    <location>
        <begin position="692"/>
        <end position="742"/>
    </location>
</feature>
<dbReference type="AlphaFoldDB" id="A0A1X7US66"/>
<accession>A0A1X7US66</accession>
<feature type="compositionally biased region" description="Polar residues" evidence="2">
    <location>
        <begin position="12"/>
        <end position="28"/>
    </location>
</feature>
<dbReference type="EnsemblMetazoa" id="Aqu2.1.30506_001">
    <property type="protein sequence ID" value="Aqu2.1.30506_001"/>
    <property type="gene ID" value="Aqu2.1.30506"/>
</dbReference>
<dbReference type="STRING" id="400682.A0A1X7US66"/>
<feature type="region of interest" description="Disordered" evidence="2">
    <location>
        <begin position="1"/>
        <end position="40"/>
    </location>
</feature>
<keyword evidence="1" id="KW-0175">Coiled coil</keyword>
<dbReference type="GO" id="GO:0005815">
    <property type="term" value="C:microtubule organizing center"/>
    <property type="evidence" value="ECO:0007669"/>
    <property type="project" value="TreeGrafter"/>
</dbReference>
<evidence type="ECO:0000256" key="2">
    <source>
        <dbReference type="SAM" id="MobiDB-lite"/>
    </source>
</evidence>
<dbReference type="PANTHER" id="PTHR18950">
    <property type="entry name" value="PROGESTERONE-INDUCED BLOCKING FACTOR 1"/>
    <property type="match status" value="1"/>
</dbReference>
<evidence type="ECO:0000313" key="3">
    <source>
        <dbReference type="EnsemblMetazoa" id="Aqu2.1.30506_001"/>
    </source>
</evidence>
<feature type="compositionally biased region" description="Acidic residues" evidence="2">
    <location>
        <begin position="1"/>
        <end position="11"/>
    </location>
</feature>
<proteinExistence type="predicted"/>
<feature type="coiled-coil region" evidence="1">
    <location>
        <begin position="187"/>
        <end position="311"/>
    </location>
</feature>
<name>A0A1X7US66_AMPQE</name>
<evidence type="ECO:0000256" key="1">
    <source>
        <dbReference type="SAM" id="Coils"/>
    </source>
</evidence>
<feature type="region of interest" description="Disordered" evidence="2">
    <location>
        <begin position="120"/>
        <end position="140"/>
    </location>
</feature>
<feature type="coiled-coil region" evidence="1">
    <location>
        <begin position="577"/>
        <end position="674"/>
    </location>
</feature>
<dbReference type="InterPro" id="IPR026205">
    <property type="entry name" value="PIBF1"/>
</dbReference>
<dbReference type="OrthoDB" id="299638at2759"/>
<evidence type="ECO:0008006" key="4">
    <source>
        <dbReference type="Google" id="ProtNLM"/>
    </source>
</evidence>
<feature type="compositionally biased region" description="Low complexity" evidence="2">
    <location>
        <begin position="29"/>
        <end position="38"/>
    </location>
</feature>
<feature type="coiled-coil region" evidence="1">
    <location>
        <begin position="388"/>
        <end position="433"/>
    </location>
</feature>
<sequence>MASNTESDEVESTLQTTSPSLGATTIMPSDSSSAPCSSLETTRRDLEKWQLLHTIQILKLELSQKDAILDSMRSEHLQKKDELEEELSELQCDHNLLAQRLKALSKVYEDEIQDLRKQLEEKHRHSFSPPRPPPPPVSDTANEEYILTLLSKPLLTDELYREISGKDANNISELIQIRLYEITHMFVKETEWLKKEYQRLKTNEEEEEREKAVMTKKLEELMLEMADMQSQCEELLLEKAQLISFKQHSHYKSEHYDTVKSERDALEKELDVIRQTSMKREFKEKALAEEKEKLQAELLSAQQSLSLIKQDKEYLSKERCDLSHRVRENEEKVETLLCRLNDCKQSKEEIYEQMVKQRQEQKDDYESRLQHELESLRLRTNSEMDQLKAQTREMYERENQALRQARDSAFAERERAMEKQRELEEKYEHIHNELRKFQVSSDGCVTDLNSQLQLKTFELERVGLLYEETAQSLRKSEREKEQLREKLDVLSSKSEITINELQSLVKDLEYKFKETKNRLEGYEQLETELDDVVLQAAKIEGDADGVEHVLYSYGFGTSVPSSSRRRMQQSVQLARRVLKLERINASLRQQLGTQEKEKNTLNGELTQMKSQFELSSQPHKYLMETLQGRDKKIEKLTETNATLEKRISVLEKKLKQVIEEKNKLSLDLERLLSHQEEVSIIKNLVASIGRGGGEGYSSSQVRPPPHRKCYPPPLTSQPQPTIFTRPDPLAGINIKNKENHRR</sequence>
<dbReference type="InParanoid" id="A0A1X7US66"/>
<protein>
    <recommendedName>
        <fullName evidence="4">Progesterone-induced-blocking factor 1</fullName>
    </recommendedName>
</protein>
<reference evidence="3" key="1">
    <citation type="submission" date="2017-05" db="UniProtKB">
        <authorList>
            <consortium name="EnsemblMetazoa"/>
        </authorList>
    </citation>
    <scope>IDENTIFICATION</scope>
</reference>
<dbReference type="PANTHER" id="PTHR18950:SF0">
    <property type="entry name" value="PROGESTERONE IMMUNOMODULATORY BINDING FACTOR 1"/>
    <property type="match status" value="1"/>
</dbReference>
<feature type="coiled-coil region" evidence="1">
    <location>
        <begin position="466"/>
        <end position="542"/>
    </location>
</feature>
<organism evidence="3">
    <name type="scientific">Amphimedon queenslandica</name>
    <name type="common">Sponge</name>
    <dbReference type="NCBI Taxonomy" id="400682"/>
    <lineage>
        <taxon>Eukaryota</taxon>
        <taxon>Metazoa</taxon>
        <taxon>Porifera</taxon>
        <taxon>Demospongiae</taxon>
        <taxon>Heteroscleromorpha</taxon>
        <taxon>Haplosclerida</taxon>
        <taxon>Niphatidae</taxon>
        <taxon>Amphimedon</taxon>
    </lineage>
</organism>
<dbReference type="GO" id="GO:0060271">
    <property type="term" value="P:cilium assembly"/>
    <property type="evidence" value="ECO:0007669"/>
    <property type="project" value="TreeGrafter"/>
</dbReference>